<evidence type="ECO:0000256" key="5">
    <source>
        <dbReference type="ARBA" id="ARBA00022989"/>
    </source>
</evidence>
<dbReference type="Pfam" id="PF00420">
    <property type="entry name" value="Oxidored_q2"/>
    <property type="match status" value="1"/>
</dbReference>
<evidence type="ECO:0000256" key="7">
    <source>
        <dbReference type="SAM" id="Phobius"/>
    </source>
</evidence>
<keyword evidence="9" id="KW-1185">Reference proteome</keyword>
<comment type="subcellular location">
    <subcellularLocation>
        <location evidence="1">Cell membrane</location>
        <topology evidence="1">Multi-pass membrane protein</topology>
    </subcellularLocation>
</comment>
<accession>A0ABS3BG84</accession>
<organism evidence="8 9">
    <name type="scientific">Marinobacter daepoensis</name>
    <dbReference type="NCBI Taxonomy" id="262077"/>
    <lineage>
        <taxon>Bacteria</taxon>
        <taxon>Pseudomonadati</taxon>
        <taxon>Pseudomonadota</taxon>
        <taxon>Gammaproteobacteria</taxon>
        <taxon>Pseudomonadales</taxon>
        <taxon>Marinobacteraceae</taxon>
        <taxon>Marinobacter</taxon>
    </lineage>
</organism>
<evidence type="ECO:0000256" key="6">
    <source>
        <dbReference type="ARBA" id="ARBA00023136"/>
    </source>
</evidence>
<feature type="transmembrane region" description="Helical" evidence="7">
    <location>
        <begin position="32"/>
        <end position="50"/>
    </location>
</feature>
<name>A0ABS3BG84_9GAMM</name>
<evidence type="ECO:0000313" key="9">
    <source>
        <dbReference type="Proteomes" id="UP000664344"/>
    </source>
</evidence>
<keyword evidence="3" id="KW-1003">Cell membrane</keyword>
<evidence type="ECO:0000256" key="4">
    <source>
        <dbReference type="ARBA" id="ARBA00022692"/>
    </source>
</evidence>
<sequence>MSVSLLYAFAGVALCAMGGLGFTVLEHLLRKLLAFNLMGSGVFLVLVGLAQHRGVPDPVPQAMVLTGIVVTIAATALAVVLMRRYYHLSGQTGLVVCEERKEPME</sequence>
<dbReference type="InterPro" id="IPR050601">
    <property type="entry name" value="CPA3_antiporter_subunitC"/>
</dbReference>
<dbReference type="Gene3D" id="1.10.287.3510">
    <property type="match status" value="1"/>
</dbReference>
<dbReference type="PANTHER" id="PTHR34583">
    <property type="entry name" value="ANTIPORTER SUBUNIT MNHC2-RELATED"/>
    <property type="match status" value="1"/>
</dbReference>
<evidence type="ECO:0000256" key="3">
    <source>
        <dbReference type="ARBA" id="ARBA00022475"/>
    </source>
</evidence>
<feature type="transmembrane region" description="Helical" evidence="7">
    <location>
        <begin position="62"/>
        <end position="82"/>
    </location>
</feature>
<dbReference type="Proteomes" id="UP000664344">
    <property type="component" value="Unassembled WGS sequence"/>
</dbReference>
<keyword evidence="6 7" id="KW-0472">Membrane</keyword>
<evidence type="ECO:0000256" key="2">
    <source>
        <dbReference type="ARBA" id="ARBA00010388"/>
    </source>
</evidence>
<dbReference type="PANTHER" id="PTHR34583:SF2">
    <property type="entry name" value="ANTIPORTER SUBUNIT MNHC2-RELATED"/>
    <property type="match status" value="1"/>
</dbReference>
<keyword evidence="5 7" id="KW-1133">Transmembrane helix</keyword>
<comment type="caution">
    <text evidence="8">The sequence shown here is derived from an EMBL/GenBank/DDBJ whole genome shotgun (WGS) entry which is preliminary data.</text>
</comment>
<gene>
    <name evidence="8" type="ORF">JYP53_13140</name>
</gene>
<comment type="similarity">
    <text evidence="2">Belongs to the CPA3 antiporters (TC 2.A.63) subunit C family.</text>
</comment>
<dbReference type="InterPro" id="IPR039428">
    <property type="entry name" value="NUOK/Mnh_C1-like"/>
</dbReference>
<reference evidence="8 9" key="1">
    <citation type="submission" date="2021-02" db="EMBL/GenBank/DDBJ databases">
        <title>PHA producing bacteria isolated from coastal sediment in Guangdong, Shenzhen.</title>
        <authorList>
            <person name="Zheng W."/>
            <person name="Yu S."/>
            <person name="Huang Y."/>
        </authorList>
    </citation>
    <scope>NUCLEOTIDE SEQUENCE [LARGE SCALE GENOMIC DNA]</scope>
    <source>
        <strain evidence="8 9">TN21-5</strain>
    </source>
</reference>
<evidence type="ECO:0000313" key="8">
    <source>
        <dbReference type="EMBL" id="MBN7770844.1"/>
    </source>
</evidence>
<dbReference type="EMBL" id="JAFKDB010000019">
    <property type="protein sequence ID" value="MBN7770844.1"/>
    <property type="molecule type" value="Genomic_DNA"/>
</dbReference>
<proteinExistence type="inferred from homology"/>
<keyword evidence="4 7" id="KW-0812">Transmembrane</keyword>
<feature type="transmembrane region" description="Helical" evidence="7">
    <location>
        <begin position="6"/>
        <end position="25"/>
    </location>
</feature>
<evidence type="ECO:0000256" key="1">
    <source>
        <dbReference type="ARBA" id="ARBA00004651"/>
    </source>
</evidence>
<protein>
    <submittedName>
        <fullName evidence="8">NADH-quinone oxidoreductase subunit K</fullName>
    </submittedName>
</protein>
<dbReference type="RefSeq" id="WP_029652481.1">
    <property type="nucleotide sequence ID" value="NZ_JAFKDB010000019.1"/>
</dbReference>